<gene>
    <name evidence="10" type="ORF">ACHAWO_006475</name>
</gene>
<dbReference type="GO" id="GO:0008033">
    <property type="term" value="P:tRNA processing"/>
    <property type="evidence" value="ECO:0007669"/>
    <property type="project" value="UniProtKB-KW"/>
</dbReference>
<comment type="subunit">
    <text evidence="2">Homodimer.</text>
</comment>
<reference evidence="10 11" key="1">
    <citation type="submission" date="2024-10" db="EMBL/GenBank/DDBJ databases">
        <title>Updated reference genomes for cyclostephanoid diatoms.</title>
        <authorList>
            <person name="Roberts W.R."/>
            <person name="Alverson A.J."/>
        </authorList>
    </citation>
    <scope>NUCLEOTIDE SEQUENCE [LARGE SCALE GENOMIC DNA]</scope>
    <source>
        <strain evidence="10 11">AJA010-31</strain>
    </source>
</reference>
<keyword evidence="5" id="KW-0479">Metal-binding</keyword>
<accession>A0ABD3Q2Q6</accession>
<evidence type="ECO:0008006" key="12">
    <source>
        <dbReference type="Google" id="ProtNLM"/>
    </source>
</evidence>
<dbReference type="Gene3D" id="3.60.15.10">
    <property type="entry name" value="Ribonuclease Z/Hydroxyacylglutathione hydrolase-like"/>
    <property type="match status" value="1"/>
</dbReference>
<comment type="caution">
    <text evidence="10">The sequence shown here is derived from an EMBL/GenBank/DDBJ whole genome shotgun (WGS) entry which is preliminary data.</text>
</comment>
<protein>
    <recommendedName>
        <fullName evidence="12">Metallo-beta-lactamase domain-containing protein</fullName>
    </recommendedName>
</protein>
<comment type="cofactor">
    <cofactor evidence="1">
        <name>Zn(2+)</name>
        <dbReference type="ChEBI" id="CHEBI:29105"/>
    </cofactor>
</comment>
<dbReference type="HAMAP" id="MF_01818">
    <property type="entry name" value="RNase_Z_BN"/>
    <property type="match status" value="1"/>
</dbReference>
<keyword evidence="6" id="KW-0255">Endonuclease</keyword>
<evidence type="ECO:0000313" key="10">
    <source>
        <dbReference type="EMBL" id="KAL3794231.1"/>
    </source>
</evidence>
<evidence type="ECO:0000313" key="11">
    <source>
        <dbReference type="Proteomes" id="UP001530400"/>
    </source>
</evidence>
<evidence type="ECO:0000256" key="9">
    <source>
        <dbReference type="SAM" id="MobiDB-lite"/>
    </source>
</evidence>
<feature type="compositionally biased region" description="Low complexity" evidence="9">
    <location>
        <begin position="144"/>
        <end position="154"/>
    </location>
</feature>
<evidence type="ECO:0000256" key="7">
    <source>
        <dbReference type="ARBA" id="ARBA00022801"/>
    </source>
</evidence>
<evidence type="ECO:0000256" key="6">
    <source>
        <dbReference type="ARBA" id="ARBA00022759"/>
    </source>
</evidence>
<keyword evidence="7" id="KW-0378">Hydrolase</keyword>
<sequence length="720" mass="79860">MRQSTTCRCIQSRRPPTRLPRSHFSFLSRCATLAVTISYLTELTYTCAFTMPSSHFNFASTKFISTIHKLSSNEITGEPITSRSQLDKLTVKELKALMIEQGIPSRPGNKLKKDVVDCIWDYYQNVGVDDVFEDAAVEDEASDSKSTAAVASASTRRKPAEMPPLGDMADETNGEPYKLTAKDHIVLDVLERYPPLHDAIIAGCTAAEMTTNNVVAIESVTKKNIEQCNLAALQYNVPSGLAEADMRQIYHPMLKNATQSDLDIIFVGTASCTPGMTRGVSCTALRLNWRSKKVYTDGNDIRSERGAMGTWLFDCGEATQLSIQKTANVKPGKISKIFITHCHGTFRYDLKHFSALDYDAIQEITGLLCLMGTDRDSNDPPIDIYGPEGLRMWLRVAIRYSVSRVVPPYRVHELMDVPMAPEWEQGHRRNGRFFFQWKKEGGGHKWGTKGLAGEDPISWISRAPMVNLEPSRDFGEISGGQDIYPIYDHPLSSDEAPVWEVIGDGDVTVTAAPMSHGVPCVGYVVHEADSPGRLQPENVLPVIERNHEALKESGVKNPMKIMAMVKDLPIGGSFTFPDGTVIRQEDVVEPPREGRKIVICGDTADCRALERLAQRADVLIHEATNTYLNGVDKDGNIKMVTRDAKIHGHSTPLMAGEFAKKIKAKKLVMNHFSARYKGDQALDSLTIMTRMERQAMKASGLGEDAVACAWDFMLLPVSRR</sequence>
<organism evidence="10 11">
    <name type="scientific">Cyclotella atomus</name>
    <dbReference type="NCBI Taxonomy" id="382360"/>
    <lineage>
        <taxon>Eukaryota</taxon>
        <taxon>Sar</taxon>
        <taxon>Stramenopiles</taxon>
        <taxon>Ochrophyta</taxon>
        <taxon>Bacillariophyta</taxon>
        <taxon>Coscinodiscophyceae</taxon>
        <taxon>Thalassiosirophycidae</taxon>
        <taxon>Stephanodiscales</taxon>
        <taxon>Stephanodiscaceae</taxon>
        <taxon>Cyclotella</taxon>
    </lineage>
</organism>
<dbReference type="PANTHER" id="PTHR46018">
    <property type="entry name" value="ZINC PHOSPHODIESTERASE ELAC PROTEIN 1"/>
    <property type="match status" value="1"/>
</dbReference>
<dbReference type="AlphaFoldDB" id="A0ABD3Q2Q6"/>
<dbReference type="InterPro" id="IPR013471">
    <property type="entry name" value="RNase_Z/BN"/>
</dbReference>
<evidence type="ECO:0000256" key="5">
    <source>
        <dbReference type="ARBA" id="ARBA00022723"/>
    </source>
</evidence>
<proteinExistence type="inferred from homology"/>
<dbReference type="GO" id="GO:0004519">
    <property type="term" value="F:endonuclease activity"/>
    <property type="evidence" value="ECO:0007669"/>
    <property type="project" value="UniProtKB-KW"/>
</dbReference>
<dbReference type="InterPro" id="IPR036866">
    <property type="entry name" value="RibonucZ/Hydroxyglut_hydro"/>
</dbReference>
<dbReference type="GO" id="GO:0016787">
    <property type="term" value="F:hydrolase activity"/>
    <property type="evidence" value="ECO:0007669"/>
    <property type="project" value="UniProtKB-KW"/>
</dbReference>
<dbReference type="PANTHER" id="PTHR46018:SF2">
    <property type="entry name" value="ZINC PHOSPHODIESTERASE ELAC PROTEIN 1"/>
    <property type="match status" value="1"/>
</dbReference>
<dbReference type="Proteomes" id="UP001530400">
    <property type="component" value="Unassembled WGS sequence"/>
</dbReference>
<evidence type="ECO:0000256" key="2">
    <source>
        <dbReference type="ARBA" id="ARBA00011738"/>
    </source>
</evidence>
<dbReference type="GO" id="GO:0046872">
    <property type="term" value="F:metal ion binding"/>
    <property type="evidence" value="ECO:0007669"/>
    <property type="project" value="UniProtKB-KW"/>
</dbReference>
<dbReference type="SUPFAM" id="SSF56281">
    <property type="entry name" value="Metallo-hydrolase/oxidoreductase"/>
    <property type="match status" value="1"/>
</dbReference>
<evidence type="ECO:0000256" key="8">
    <source>
        <dbReference type="ARBA" id="ARBA00022833"/>
    </source>
</evidence>
<keyword evidence="4" id="KW-0540">Nuclease</keyword>
<keyword evidence="3" id="KW-0819">tRNA processing</keyword>
<keyword evidence="8" id="KW-0862">Zinc</keyword>
<keyword evidence="11" id="KW-1185">Reference proteome</keyword>
<name>A0ABD3Q2Q6_9STRA</name>
<dbReference type="EMBL" id="JALLPJ020000365">
    <property type="protein sequence ID" value="KAL3794231.1"/>
    <property type="molecule type" value="Genomic_DNA"/>
</dbReference>
<evidence type="ECO:0000256" key="4">
    <source>
        <dbReference type="ARBA" id="ARBA00022722"/>
    </source>
</evidence>
<evidence type="ECO:0000256" key="1">
    <source>
        <dbReference type="ARBA" id="ARBA00001947"/>
    </source>
</evidence>
<evidence type="ECO:0000256" key="3">
    <source>
        <dbReference type="ARBA" id="ARBA00022694"/>
    </source>
</evidence>
<feature type="region of interest" description="Disordered" evidence="9">
    <location>
        <begin position="143"/>
        <end position="174"/>
    </location>
</feature>